<name>A0A0F9BLB1_9ZZZZ</name>
<dbReference type="AlphaFoldDB" id="A0A0F9BLB1"/>
<protein>
    <submittedName>
        <fullName evidence="1">Uncharacterized protein</fullName>
    </submittedName>
</protein>
<proteinExistence type="predicted"/>
<accession>A0A0F9BLB1</accession>
<organism evidence="1">
    <name type="scientific">marine sediment metagenome</name>
    <dbReference type="NCBI Taxonomy" id="412755"/>
    <lineage>
        <taxon>unclassified sequences</taxon>
        <taxon>metagenomes</taxon>
        <taxon>ecological metagenomes</taxon>
    </lineage>
</organism>
<comment type="caution">
    <text evidence="1">The sequence shown here is derived from an EMBL/GenBank/DDBJ whole genome shotgun (WGS) entry which is preliminary data.</text>
</comment>
<reference evidence="1" key="1">
    <citation type="journal article" date="2015" name="Nature">
        <title>Complex archaea that bridge the gap between prokaryotes and eukaryotes.</title>
        <authorList>
            <person name="Spang A."/>
            <person name="Saw J.H."/>
            <person name="Jorgensen S.L."/>
            <person name="Zaremba-Niedzwiedzka K."/>
            <person name="Martijn J."/>
            <person name="Lind A.E."/>
            <person name="van Eijk R."/>
            <person name="Schleper C."/>
            <person name="Guy L."/>
            <person name="Ettema T.J."/>
        </authorList>
    </citation>
    <scope>NUCLEOTIDE SEQUENCE</scope>
</reference>
<sequence length="139" mass="15033">MQIFLRKYGAQTTVHFVLYEIDGVDLRVDAVDAGADCTIMKDEGAEATCVSDFADEGKGYSLVITATEMEAAEIMVYIVDSAAKVWLDEALKIETYGHASAMHAMDLDTTVPTVAQIQTEMEENGASGVVCGDRSVERV</sequence>
<gene>
    <name evidence="1" type="ORF">LCGC14_2513900</name>
</gene>
<evidence type="ECO:0000313" key="1">
    <source>
        <dbReference type="EMBL" id="KKL14612.1"/>
    </source>
</evidence>
<dbReference type="EMBL" id="LAZR01040384">
    <property type="protein sequence ID" value="KKL14612.1"/>
    <property type="molecule type" value="Genomic_DNA"/>
</dbReference>